<sequence length="88" mass="9416">MFCNGRKAGIVVTSPAQKHCLPVINIIYAGSATVLFTQYPAAMLKLHVVLNLAAPPLFPALIVPGYDPIQAGWSCREQRKRAIVGNGA</sequence>
<dbReference type="EMBL" id="ATDT01000011">
    <property type="protein sequence ID" value="EPF17545.1"/>
    <property type="molecule type" value="Genomic_DNA"/>
</dbReference>
<dbReference type="HOGENOM" id="CLU_2463425_0_0_6"/>
<evidence type="ECO:0000313" key="1">
    <source>
        <dbReference type="EMBL" id="EPF17545.1"/>
    </source>
</evidence>
<comment type="caution">
    <text evidence="1">The sequence shown here is derived from an EMBL/GenBank/DDBJ whole genome shotgun (WGS) entry which is preliminary data.</text>
</comment>
<reference evidence="1 2" key="1">
    <citation type="submission" date="2013-04" db="EMBL/GenBank/DDBJ databases">
        <authorList>
            <person name="Weinstock G."/>
            <person name="Sodergren E."/>
            <person name="Lobos E.A."/>
            <person name="Fulton L."/>
            <person name="Fulton R."/>
            <person name="Courtney L."/>
            <person name="Fronick C."/>
            <person name="O'Laughlin M."/>
            <person name="Godfrey J."/>
            <person name="Wilson R.M."/>
            <person name="Miner T."/>
            <person name="Farmer C."/>
            <person name="Delehaunty K."/>
            <person name="Cordes M."/>
            <person name="Minx P."/>
            <person name="Tomlinson C."/>
            <person name="Chen J."/>
            <person name="Wollam A."/>
            <person name="Pepin K.H."/>
            <person name="Palsikar V.B."/>
            <person name="Zhang X."/>
            <person name="Suruliraj S."/>
            <person name="Perna N.T."/>
            <person name="Plunkett G."/>
            <person name="Warren W."/>
            <person name="Mitreva M."/>
            <person name="Mardis E.R."/>
            <person name="Wilson R.K."/>
        </authorList>
    </citation>
    <scope>NUCLEOTIDE SEQUENCE [LARGE SCALE GENOMIC DNA]</scope>
    <source>
        <strain evidence="1 2">DSM 4568</strain>
    </source>
</reference>
<evidence type="ECO:0000313" key="2">
    <source>
        <dbReference type="Proteomes" id="UP000014585"/>
    </source>
</evidence>
<name>S3IX70_9ENTR</name>
<organism evidence="1 2">
    <name type="scientific">Cedecea davisae DSM 4568</name>
    <dbReference type="NCBI Taxonomy" id="566551"/>
    <lineage>
        <taxon>Bacteria</taxon>
        <taxon>Pseudomonadati</taxon>
        <taxon>Pseudomonadota</taxon>
        <taxon>Gammaproteobacteria</taxon>
        <taxon>Enterobacterales</taxon>
        <taxon>Enterobacteriaceae</taxon>
        <taxon>Cedecea</taxon>
    </lineage>
</organism>
<dbReference type="Proteomes" id="UP000014585">
    <property type="component" value="Unassembled WGS sequence"/>
</dbReference>
<gene>
    <name evidence="1" type="ORF">HMPREF0201_01902</name>
</gene>
<dbReference type="AlphaFoldDB" id="S3IX70"/>
<protein>
    <submittedName>
        <fullName evidence="1">Uncharacterized protein</fullName>
    </submittedName>
</protein>
<accession>S3IX70</accession>
<proteinExistence type="predicted"/>